<evidence type="ECO:0000256" key="1">
    <source>
        <dbReference type="SAM" id="Coils"/>
    </source>
</evidence>
<sequence>MAISKKERRLMIAEEVLQNAEKEMDLFITKQLASDSSTPFDTHEETRLREQLEDAKKEYMEAKVDMRAFSDEEIDLMADEMCGIPQNEELTPEEEKILDNIANLF</sequence>
<proteinExistence type="predicted"/>
<name>A0A412G799_9BACT</name>
<dbReference type="RefSeq" id="WP_118485355.1">
    <property type="nucleotide sequence ID" value="NZ_QRUU01000124.1"/>
</dbReference>
<gene>
    <name evidence="2" type="ORF">DWY20_14450</name>
</gene>
<comment type="caution">
    <text evidence="2">The sequence shown here is derived from an EMBL/GenBank/DDBJ whole genome shotgun (WGS) entry which is preliminary data.</text>
</comment>
<evidence type="ECO:0000313" key="2">
    <source>
        <dbReference type="EMBL" id="RGR88942.1"/>
    </source>
</evidence>
<feature type="coiled-coil region" evidence="1">
    <location>
        <begin position="3"/>
        <end position="72"/>
    </location>
</feature>
<protein>
    <submittedName>
        <fullName evidence="2">Uncharacterized protein</fullName>
    </submittedName>
</protein>
<keyword evidence="1" id="KW-0175">Coiled coil</keyword>
<dbReference type="AlphaFoldDB" id="A0A412G799"/>
<keyword evidence="3" id="KW-1185">Reference proteome</keyword>
<accession>A0A412G799</accession>
<reference evidence="2 3" key="1">
    <citation type="submission" date="2018-08" db="EMBL/GenBank/DDBJ databases">
        <title>A genome reference for cultivated species of the human gut microbiota.</title>
        <authorList>
            <person name="Zou Y."/>
            <person name="Xue W."/>
            <person name="Luo G."/>
        </authorList>
    </citation>
    <scope>NUCLEOTIDE SEQUENCE [LARGE SCALE GENOMIC DNA]</scope>
    <source>
        <strain evidence="2 3">AF24-2</strain>
    </source>
</reference>
<dbReference type="Proteomes" id="UP000285864">
    <property type="component" value="Unassembled WGS sequence"/>
</dbReference>
<evidence type="ECO:0000313" key="3">
    <source>
        <dbReference type="Proteomes" id="UP000285864"/>
    </source>
</evidence>
<organism evidence="2 3">
    <name type="scientific">Phocaeicola coprocola</name>
    <dbReference type="NCBI Taxonomy" id="310298"/>
    <lineage>
        <taxon>Bacteria</taxon>
        <taxon>Pseudomonadati</taxon>
        <taxon>Bacteroidota</taxon>
        <taxon>Bacteroidia</taxon>
        <taxon>Bacteroidales</taxon>
        <taxon>Bacteroidaceae</taxon>
        <taxon>Phocaeicola</taxon>
    </lineage>
</organism>
<dbReference type="EMBL" id="QRUU01000124">
    <property type="protein sequence ID" value="RGR88942.1"/>
    <property type="molecule type" value="Genomic_DNA"/>
</dbReference>